<evidence type="ECO:0000256" key="1">
    <source>
        <dbReference type="SAM" id="SignalP"/>
    </source>
</evidence>
<dbReference type="AlphaFoldDB" id="A0A7C8Q4N4"/>
<evidence type="ECO:0000313" key="5">
    <source>
        <dbReference type="Proteomes" id="UP000472727"/>
    </source>
</evidence>
<organism evidence="3 5">
    <name type="scientific">Orbilia oligospora</name>
    <name type="common">Nematode-trapping fungus</name>
    <name type="synonym">Arthrobotrys oligospora</name>
    <dbReference type="NCBI Taxonomy" id="2813651"/>
    <lineage>
        <taxon>Eukaryota</taxon>
        <taxon>Fungi</taxon>
        <taxon>Dikarya</taxon>
        <taxon>Ascomycota</taxon>
        <taxon>Pezizomycotina</taxon>
        <taxon>Orbiliomycetes</taxon>
        <taxon>Orbiliales</taxon>
        <taxon>Orbiliaceae</taxon>
        <taxon>Orbilia</taxon>
    </lineage>
</organism>
<feature type="signal peptide" evidence="1">
    <location>
        <begin position="1"/>
        <end position="18"/>
    </location>
</feature>
<proteinExistence type="predicted"/>
<reference evidence="5 6" key="1">
    <citation type="submission" date="2019-06" db="EMBL/GenBank/DDBJ databases">
        <authorList>
            <person name="Palmer J.M."/>
        </authorList>
    </citation>
    <scope>NUCLEOTIDE SEQUENCE [LARGE SCALE GENOMIC DNA]</scope>
    <source>
        <strain evidence="3 5">TWF106</strain>
        <strain evidence="4">TWF679</strain>
        <strain evidence="2 6">TWF788</strain>
    </source>
</reference>
<dbReference type="EMBL" id="WIWT01000098">
    <property type="protein sequence ID" value="KAF3201344.1"/>
    <property type="molecule type" value="Genomic_DNA"/>
</dbReference>
<dbReference type="Proteomes" id="UP000479691">
    <property type="component" value="Unassembled WGS sequence"/>
</dbReference>
<protein>
    <submittedName>
        <fullName evidence="3">Uncharacterized protein</fullName>
    </submittedName>
</protein>
<sequence>MRTSTIISLLLTATAISAAPIPNPQNWKNIGAGVVNGIGFVCTFQGDQCQQIGDAVKNGIKDSVTKGPKLGEKEADKVMKGGLKDTISGWNRKSTKYALCKEQI</sequence>
<keyword evidence="1" id="KW-0732">Signal</keyword>
<evidence type="ECO:0000313" key="3">
    <source>
        <dbReference type="EMBL" id="KAF3195529.1"/>
    </source>
</evidence>
<evidence type="ECO:0000313" key="2">
    <source>
        <dbReference type="EMBL" id="KAF3157800.1"/>
    </source>
</evidence>
<dbReference type="OrthoDB" id="5356383at2759"/>
<dbReference type="EMBL" id="JAABOE010000241">
    <property type="protein sequence ID" value="KAF3157800.1"/>
    <property type="molecule type" value="Genomic_DNA"/>
</dbReference>
<dbReference type="Proteomes" id="UP000472727">
    <property type="component" value="Unassembled WGS sequence"/>
</dbReference>
<accession>A0A7C8Q4N4</accession>
<name>A0A7C8Q4N4_ORBOL</name>
<feature type="chain" id="PRO_5036200978" evidence="1">
    <location>
        <begin position="19"/>
        <end position="104"/>
    </location>
</feature>
<evidence type="ECO:0000313" key="4">
    <source>
        <dbReference type="EMBL" id="KAF3201344.1"/>
    </source>
</evidence>
<comment type="caution">
    <text evidence="3">The sequence shown here is derived from an EMBL/GenBank/DDBJ whole genome shotgun (WGS) entry which is preliminary data.</text>
</comment>
<evidence type="ECO:0000313" key="6">
    <source>
        <dbReference type="Proteomes" id="UP000479691"/>
    </source>
</evidence>
<dbReference type="EMBL" id="WIWS01000251">
    <property type="protein sequence ID" value="KAF3195529.1"/>
    <property type="molecule type" value="Genomic_DNA"/>
</dbReference>
<gene>
    <name evidence="3" type="ORF">TWF106_005555</name>
    <name evidence="4" type="ORF">TWF679_011404</name>
    <name evidence="2" type="ORF">TWF788_005279</name>
</gene>
<dbReference type="Proteomes" id="UP000614610">
    <property type="component" value="Unassembled WGS sequence"/>
</dbReference>